<accession>A0A814AZD1</accession>
<dbReference type="Pfam" id="PF04991">
    <property type="entry name" value="LicD"/>
    <property type="match status" value="2"/>
</dbReference>
<reference evidence="5" key="1">
    <citation type="submission" date="2021-02" db="EMBL/GenBank/DDBJ databases">
        <authorList>
            <person name="Nowell W R."/>
        </authorList>
    </citation>
    <scope>NUCLEOTIDE SEQUENCE</scope>
</reference>
<evidence type="ECO:0000259" key="3">
    <source>
        <dbReference type="Pfam" id="PF04991"/>
    </source>
</evidence>
<dbReference type="Pfam" id="PF21002">
    <property type="entry name" value="TMEM106_N"/>
    <property type="match status" value="1"/>
</dbReference>
<organism evidence="5 6">
    <name type="scientific">Adineta steineri</name>
    <dbReference type="NCBI Taxonomy" id="433720"/>
    <lineage>
        <taxon>Eukaryota</taxon>
        <taxon>Metazoa</taxon>
        <taxon>Spiralia</taxon>
        <taxon>Gnathifera</taxon>
        <taxon>Rotifera</taxon>
        <taxon>Eurotatoria</taxon>
        <taxon>Bdelloidea</taxon>
        <taxon>Adinetida</taxon>
        <taxon>Adinetidae</taxon>
        <taxon>Adineta</taxon>
    </lineage>
</organism>
<evidence type="ECO:0000259" key="4">
    <source>
        <dbReference type="Pfam" id="PF21002"/>
    </source>
</evidence>
<dbReference type="PANTHER" id="PTHR43404:SF2">
    <property type="entry name" value="LIPOPOLYSACCHARIDE CHOLINEPHOSPHOTRANSFERASE LICD"/>
    <property type="match status" value="1"/>
</dbReference>
<dbReference type="InterPro" id="IPR048511">
    <property type="entry name" value="TMEM106_N"/>
</dbReference>
<sequence>MTESTAMASNDDDEPLLNTIVDNSTTSNRRCPTCQGTGSVSTSPGLVALIPVDDVRLKRRHTFLWIVLTIFFCTLIALAVIATILPRSVHLSIKNPIVIDATDDSVRNSTDYRLTFIHQSNIQSDNWVPIRLINLTTLVEHQLVPIGPNAQKIYSHQMYLRPLGTIQSNLTVQLDFNENSMAYRACQGIFRQMLLFKVQTILTYADFLLGRIQTTNNVSYQYVLCNRGEWKPHETVLVNMTTNSHDDDVKQYDSVQESSWTYTMKYFYFKFQQRIEDEKIVEHSVKLTLPHYNNYTRQQFTEIPYRYSSWRSSPNLARRLTSFDHYIYTELLIILDHFFRRHQITYLITDGTLLGSYTHHDFLPWDDDVDLRVSNRDRQRLLNLVSQELRNIISVADVTEEYGTYHKFYFPWSPQAADNHDDDVKQYDSVQEASWTYTMKYFYFKFQQRIEDEKIVEHNVKLTLPNYNNYTRQQFTEIPYRYSTWRSSPNLARRLTSFDHYIYTELLIILDHFFRRHQITYLITDGTLLGSYTHHDFLPWDDDVDLRVSNRDRQRMLNLVSQELRNIISVADVTEEYGTYHKFYFPWSPQAGKQNWSYPCVDVFYFDENSTHLWRINSDEKSMNDCPVSKHNIFPLVWRPFGRIWLPAPREPLIIFEIHRWTAIGEWYYAKNYSHKYERTLSIMNDRARPHELYPYYPWVQRSCSQTHCIEQLITMDDNTNITIHTVQFEKYRTKLIINPKFEIKNCWL</sequence>
<evidence type="ECO:0000256" key="2">
    <source>
        <dbReference type="SAM" id="Phobius"/>
    </source>
</evidence>
<feature type="domain" description="Transmembrane protein 106 N-terminal" evidence="4">
    <location>
        <begin position="25"/>
        <end position="62"/>
    </location>
</feature>
<protein>
    <submittedName>
        <fullName evidence="5">Uncharacterized protein</fullName>
    </submittedName>
</protein>
<dbReference type="InterPro" id="IPR007074">
    <property type="entry name" value="LicD/FKTN/FKRP_NTP_transf"/>
</dbReference>
<keyword evidence="2" id="KW-0812">Transmembrane</keyword>
<keyword evidence="2" id="KW-1133">Transmembrane helix</keyword>
<feature type="domain" description="LicD/FKTN/FKRP nucleotidyltransferase" evidence="3">
    <location>
        <begin position="515"/>
        <end position="579"/>
    </location>
</feature>
<feature type="region of interest" description="Disordered" evidence="1">
    <location>
        <begin position="1"/>
        <end position="36"/>
    </location>
</feature>
<dbReference type="GO" id="GO:0009100">
    <property type="term" value="P:glycoprotein metabolic process"/>
    <property type="evidence" value="ECO:0007669"/>
    <property type="project" value="UniProtKB-ARBA"/>
</dbReference>
<dbReference type="AlphaFoldDB" id="A0A814AZD1"/>
<dbReference type="PANTHER" id="PTHR43404">
    <property type="entry name" value="LIPOPOLYSACCHARIDE CHOLINEPHOSPHOTRANSFERASE LICD"/>
    <property type="match status" value="1"/>
</dbReference>
<feature type="domain" description="LicD/FKTN/FKRP nucleotidyltransferase" evidence="3">
    <location>
        <begin position="340"/>
        <end position="403"/>
    </location>
</feature>
<proteinExistence type="predicted"/>
<feature type="compositionally biased region" description="Polar residues" evidence="1">
    <location>
        <begin position="20"/>
        <end position="36"/>
    </location>
</feature>
<gene>
    <name evidence="5" type="ORF">JYZ213_LOCUS11527</name>
</gene>
<name>A0A814AZD1_9BILA</name>
<dbReference type="Proteomes" id="UP000663845">
    <property type="component" value="Unassembled WGS sequence"/>
</dbReference>
<evidence type="ECO:0000256" key="1">
    <source>
        <dbReference type="SAM" id="MobiDB-lite"/>
    </source>
</evidence>
<evidence type="ECO:0000313" key="6">
    <source>
        <dbReference type="Proteomes" id="UP000663845"/>
    </source>
</evidence>
<evidence type="ECO:0000313" key="5">
    <source>
        <dbReference type="EMBL" id="CAF0919445.1"/>
    </source>
</evidence>
<comment type="caution">
    <text evidence="5">The sequence shown here is derived from an EMBL/GenBank/DDBJ whole genome shotgun (WGS) entry which is preliminary data.</text>
</comment>
<dbReference type="EMBL" id="CAJNOG010000087">
    <property type="protein sequence ID" value="CAF0919445.1"/>
    <property type="molecule type" value="Genomic_DNA"/>
</dbReference>
<dbReference type="InterPro" id="IPR052942">
    <property type="entry name" value="LPS_cholinephosphotransferase"/>
</dbReference>
<feature type="transmembrane region" description="Helical" evidence="2">
    <location>
        <begin position="63"/>
        <end position="85"/>
    </location>
</feature>
<keyword evidence="2" id="KW-0472">Membrane</keyword>